<protein>
    <submittedName>
        <fullName evidence="6">TetR/AcrR family transcriptional regulator</fullName>
    </submittedName>
</protein>
<keyword evidence="2 4" id="KW-0238">DNA-binding</keyword>
<organism evidence="6 7">
    <name type="scientific">Sinomonas terricola</name>
    <dbReference type="NCBI Taxonomy" id="3110330"/>
    <lineage>
        <taxon>Bacteria</taxon>
        <taxon>Bacillati</taxon>
        <taxon>Actinomycetota</taxon>
        <taxon>Actinomycetes</taxon>
        <taxon>Micrococcales</taxon>
        <taxon>Micrococcaceae</taxon>
        <taxon>Sinomonas</taxon>
    </lineage>
</organism>
<dbReference type="EMBL" id="JAYGGQ010000002">
    <property type="protein sequence ID" value="MEA5454015.1"/>
    <property type="molecule type" value="Genomic_DNA"/>
</dbReference>
<feature type="DNA-binding region" description="H-T-H motif" evidence="4">
    <location>
        <begin position="32"/>
        <end position="51"/>
    </location>
</feature>
<dbReference type="SUPFAM" id="SSF48498">
    <property type="entry name" value="Tetracyclin repressor-like, C-terminal domain"/>
    <property type="match status" value="1"/>
</dbReference>
<evidence type="ECO:0000256" key="4">
    <source>
        <dbReference type="PROSITE-ProRule" id="PRU00335"/>
    </source>
</evidence>
<reference evidence="6 7" key="1">
    <citation type="submission" date="2023-12" db="EMBL/GenBank/DDBJ databases">
        <title>Sinomonas terricola sp. nov, isolated from litchi orchard soil in Guangdong, PR China.</title>
        <authorList>
            <person name="Jiaxin W."/>
            <person name="Yang Z."/>
            <person name="Honghui Z."/>
        </authorList>
    </citation>
    <scope>NUCLEOTIDE SEQUENCE [LARGE SCALE GENOMIC DNA]</scope>
    <source>
        <strain evidence="6 7">JGH33</strain>
    </source>
</reference>
<accession>A0ABU5T2Y9</accession>
<dbReference type="PROSITE" id="PS50977">
    <property type="entry name" value="HTH_TETR_2"/>
    <property type="match status" value="1"/>
</dbReference>
<dbReference type="Pfam" id="PF13305">
    <property type="entry name" value="TetR_C_33"/>
    <property type="match status" value="1"/>
</dbReference>
<dbReference type="Gene3D" id="1.10.357.10">
    <property type="entry name" value="Tetracycline Repressor, domain 2"/>
    <property type="match status" value="1"/>
</dbReference>
<evidence type="ECO:0000256" key="3">
    <source>
        <dbReference type="ARBA" id="ARBA00023163"/>
    </source>
</evidence>
<dbReference type="InterPro" id="IPR036271">
    <property type="entry name" value="Tet_transcr_reg_TetR-rel_C_sf"/>
</dbReference>
<dbReference type="PANTHER" id="PTHR30055">
    <property type="entry name" value="HTH-TYPE TRANSCRIPTIONAL REGULATOR RUTR"/>
    <property type="match status" value="1"/>
</dbReference>
<proteinExistence type="predicted"/>
<keyword evidence="7" id="KW-1185">Reference proteome</keyword>
<dbReference type="InterPro" id="IPR001647">
    <property type="entry name" value="HTH_TetR"/>
</dbReference>
<dbReference type="Proteomes" id="UP001304769">
    <property type="component" value="Unassembled WGS sequence"/>
</dbReference>
<comment type="caution">
    <text evidence="6">The sequence shown here is derived from an EMBL/GenBank/DDBJ whole genome shotgun (WGS) entry which is preliminary data.</text>
</comment>
<dbReference type="InterPro" id="IPR025996">
    <property type="entry name" value="MT1864/Rv1816-like_C"/>
</dbReference>
<keyword evidence="3" id="KW-0804">Transcription</keyword>
<evidence type="ECO:0000259" key="5">
    <source>
        <dbReference type="PROSITE" id="PS50977"/>
    </source>
</evidence>
<dbReference type="InterPro" id="IPR009057">
    <property type="entry name" value="Homeodomain-like_sf"/>
</dbReference>
<gene>
    <name evidence="6" type="ORF">SPF06_04690</name>
</gene>
<dbReference type="PANTHER" id="PTHR30055:SF220">
    <property type="entry name" value="TETR-FAMILY REGULATORY PROTEIN"/>
    <property type="match status" value="1"/>
</dbReference>
<evidence type="ECO:0000313" key="7">
    <source>
        <dbReference type="Proteomes" id="UP001304769"/>
    </source>
</evidence>
<dbReference type="Pfam" id="PF00440">
    <property type="entry name" value="TetR_N"/>
    <property type="match status" value="1"/>
</dbReference>
<evidence type="ECO:0000313" key="6">
    <source>
        <dbReference type="EMBL" id="MEA5454015.1"/>
    </source>
</evidence>
<evidence type="ECO:0000256" key="2">
    <source>
        <dbReference type="ARBA" id="ARBA00023125"/>
    </source>
</evidence>
<keyword evidence="1" id="KW-0805">Transcription regulation</keyword>
<dbReference type="RefSeq" id="WP_323277806.1">
    <property type="nucleotide sequence ID" value="NZ_JAYGGQ010000002.1"/>
</dbReference>
<name>A0ABU5T2Y9_9MICC</name>
<feature type="domain" description="HTH tetR-type" evidence="5">
    <location>
        <begin position="9"/>
        <end position="69"/>
    </location>
</feature>
<dbReference type="SUPFAM" id="SSF46689">
    <property type="entry name" value="Homeodomain-like"/>
    <property type="match status" value="1"/>
</dbReference>
<dbReference type="InterPro" id="IPR050109">
    <property type="entry name" value="HTH-type_TetR-like_transc_reg"/>
</dbReference>
<sequence>MSERAYHHGNLRAEFLRHAWEAVDDAGAEALSLRQLARDAGVSHGASARHFRDKQALIDAIAVEGFERLNAAIREAASADAPFEARFRAVGLAYVGFAVAHPQILAVMYTAKHETSASEALLAVSHAGKNDLVALIVAAQEAGAIRAGDPEELAMIAFASVHGVASLATAGLLGETPMTDAAASVIGFVWAGLVAARPVRSGHASATRGQISANAWPDLAEPS</sequence>
<evidence type="ECO:0000256" key="1">
    <source>
        <dbReference type="ARBA" id="ARBA00023015"/>
    </source>
</evidence>